<name>A0AAX2ZEP8_9FIRM</name>
<accession>A0AAX2ZEP8</accession>
<dbReference type="KEGG" id="tem:JW646_16515"/>
<dbReference type="AlphaFoldDB" id="A0AAX2ZEP8"/>
<gene>
    <name evidence="2" type="ORF">JW646_16515</name>
</gene>
<evidence type="ECO:0000259" key="1">
    <source>
        <dbReference type="Pfam" id="PF13910"/>
    </source>
</evidence>
<dbReference type="Proteomes" id="UP001198983">
    <property type="component" value="Chromosome"/>
</dbReference>
<reference evidence="2 3" key="1">
    <citation type="journal article" date="2023" name="Int. J. Syst. Evol. Microbiol.">
        <title>Terrisporobacter hibernicus sp. nov., isolated from bovine faeces in Northern Ireland.</title>
        <authorList>
            <person name="Mitchell M."/>
            <person name="Nguyen S.V."/>
            <person name="Connor M."/>
            <person name="Fairley D.J."/>
            <person name="Donoghue O."/>
            <person name="Marshall H."/>
            <person name="Koolman L."/>
            <person name="McMullan G."/>
            <person name="Schaffer K.E."/>
            <person name="McGrath J.W."/>
            <person name="Fanning S."/>
        </authorList>
    </citation>
    <scope>NUCLEOTIDE SEQUENCE [LARGE SCALE GENOMIC DNA]</scope>
    <source>
        <strain evidence="2 3">MCA3</strain>
    </source>
</reference>
<proteinExistence type="predicted"/>
<feature type="domain" description="DUF4209" evidence="1">
    <location>
        <begin position="1"/>
        <end position="30"/>
    </location>
</feature>
<evidence type="ECO:0000313" key="3">
    <source>
        <dbReference type="Proteomes" id="UP001198983"/>
    </source>
</evidence>
<organism evidence="2 3">
    <name type="scientific">Terrisporobacter hibernicus</name>
    <dbReference type="NCBI Taxonomy" id="2813371"/>
    <lineage>
        <taxon>Bacteria</taxon>
        <taxon>Bacillati</taxon>
        <taxon>Bacillota</taxon>
        <taxon>Clostridia</taxon>
        <taxon>Peptostreptococcales</taxon>
        <taxon>Peptostreptococcaceae</taxon>
        <taxon>Terrisporobacter</taxon>
    </lineage>
</organism>
<dbReference type="RefSeq" id="WP_408647709.1">
    <property type="nucleotide sequence ID" value="NZ_CP081135.1"/>
</dbReference>
<sequence>MNLRNDLCHGLIGYNSCEGSKSKYLWWFWWKLCVLYKLYM</sequence>
<evidence type="ECO:0000313" key="2">
    <source>
        <dbReference type="EMBL" id="UEL47215.1"/>
    </source>
</evidence>
<protein>
    <recommendedName>
        <fullName evidence="1">DUF4209 domain-containing protein</fullName>
    </recommendedName>
</protein>
<dbReference type="Pfam" id="PF13910">
    <property type="entry name" value="DUF4209"/>
    <property type="match status" value="1"/>
</dbReference>
<dbReference type="EMBL" id="CP081135">
    <property type="protein sequence ID" value="UEL47215.1"/>
    <property type="molecule type" value="Genomic_DNA"/>
</dbReference>
<keyword evidence="3" id="KW-1185">Reference proteome</keyword>
<dbReference type="InterPro" id="IPR025209">
    <property type="entry name" value="DUF4209"/>
</dbReference>